<reference evidence="7" key="1">
    <citation type="journal article" date="2020" name="Stud. Mycol.">
        <title>101 Dothideomycetes genomes: a test case for predicting lifestyles and emergence of pathogens.</title>
        <authorList>
            <person name="Haridas S."/>
            <person name="Albert R."/>
            <person name="Binder M."/>
            <person name="Bloem J."/>
            <person name="Labutti K."/>
            <person name="Salamov A."/>
            <person name="Andreopoulos B."/>
            <person name="Baker S."/>
            <person name="Barry K."/>
            <person name="Bills G."/>
            <person name="Bluhm B."/>
            <person name="Cannon C."/>
            <person name="Castanera R."/>
            <person name="Culley D."/>
            <person name="Daum C."/>
            <person name="Ezra D."/>
            <person name="Gonzalez J."/>
            <person name="Henrissat B."/>
            <person name="Kuo A."/>
            <person name="Liang C."/>
            <person name="Lipzen A."/>
            <person name="Lutzoni F."/>
            <person name="Magnuson J."/>
            <person name="Mondo S."/>
            <person name="Nolan M."/>
            <person name="Ohm R."/>
            <person name="Pangilinan J."/>
            <person name="Park H.-J."/>
            <person name="Ramirez L."/>
            <person name="Alfaro M."/>
            <person name="Sun H."/>
            <person name="Tritt A."/>
            <person name="Yoshinaga Y."/>
            <person name="Zwiers L.-H."/>
            <person name="Turgeon B."/>
            <person name="Goodwin S."/>
            <person name="Spatafora J."/>
            <person name="Crous P."/>
            <person name="Grigoriev I."/>
        </authorList>
    </citation>
    <scope>NUCLEOTIDE SEQUENCE</scope>
    <source>
        <strain evidence="7">CBS 627.86</strain>
    </source>
</reference>
<dbReference type="PRINTS" id="PR00723">
    <property type="entry name" value="SUBTILISIN"/>
</dbReference>
<feature type="region of interest" description="Disordered" evidence="5">
    <location>
        <begin position="1"/>
        <end position="60"/>
    </location>
</feature>
<feature type="domain" description="Peptidase S8/S53" evidence="6">
    <location>
        <begin position="769"/>
        <end position="1001"/>
    </location>
</feature>
<dbReference type="InterPro" id="IPR036770">
    <property type="entry name" value="Ankyrin_rpt-contain_sf"/>
</dbReference>
<dbReference type="PROSITE" id="PS00136">
    <property type="entry name" value="SUBTILASE_ASP"/>
    <property type="match status" value="1"/>
</dbReference>
<evidence type="ECO:0000256" key="2">
    <source>
        <dbReference type="ARBA" id="ARBA00022670"/>
    </source>
</evidence>
<evidence type="ECO:0000256" key="4">
    <source>
        <dbReference type="ARBA" id="ARBA00022825"/>
    </source>
</evidence>
<feature type="region of interest" description="Disordered" evidence="5">
    <location>
        <begin position="282"/>
        <end position="348"/>
    </location>
</feature>
<evidence type="ECO:0000256" key="5">
    <source>
        <dbReference type="SAM" id="MobiDB-lite"/>
    </source>
</evidence>
<feature type="compositionally biased region" description="Basic and acidic residues" evidence="5">
    <location>
        <begin position="38"/>
        <end position="60"/>
    </location>
</feature>
<accession>A0A6A5YI65</accession>
<dbReference type="Gene3D" id="3.40.50.200">
    <property type="entry name" value="Peptidase S8/S53 domain"/>
    <property type="match status" value="1"/>
</dbReference>
<dbReference type="Proteomes" id="UP000799770">
    <property type="component" value="Unassembled WGS sequence"/>
</dbReference>
<feature type="compositionally biased region" description="Polar residues" evidence="5">
    <location>
        <begin position="419"/>
        <end position="428"/>
    </location>
</feature>
<keyword evidence="3" id="KW-0378">Hydrolase</keyword>
<evidence type="ECO:0000256" key="3">
    <source>
        <dbReference type="ARBA" id="ARBA00022801"/>
    </source>
</evidence>
<dbReference type="SUPFAM" id="SSF52743">
    <property type="entry name" value="Subtilisin-like"/>
    <property type="match status" value="1"/>
</dbReference>
<evidence type="ECO:0000313" key="8">
    <source>
        <dbReference type="Proteomes" id="UP000799770"/>
    </source>
</evidence>
<evidence type="ECO:0000313" key="7">
    <source>
        <dbReference type="EMBL" id="KAF2106735.1"/>
    </source>
</evidence>
<comment type="similarity">
    <text evidence="1">Belongs to the peptidase S8 family.</text>
</comment>
<dbReference type="Pfam" id="PF00082">
    <property type="entry name" value="Peptidase_S8"/>
    <property type="match status" value="1"/>
</dbReference>
<dbReference type="AlphaFoldDB" id="A0A6A5YI65"/>
<evidence type="ECO:0000256" key="1">
    <source>
        <dbReference type="ARBA" id="ARBA00011073"/>
    </source>
</evidence>
<feature type="region of interest" description="Disordered" evidence="5">
    <location>
        <begin position="408"/>
        <end position="428"/>
    </location>
</feature>
<dbReference type="PANTHER" id="PTHR43399">
    <property type="entry name" value="SUBTILISIN-RELATED"/>
    <property type="match status" value="1"/>
</dbReference>
<dbReference type="OrthoDB" id="206201at2759"/>
<dbReference type="PANTHER" id="PTHR43399:SF4">
    <property type="entry name" value="CELL WALL-ASSOCIATED PROTEASE"/>
    <property type="match status" value="1"/>
</dbReference>
<dbReference type="InterPro" id="IPR023827">
    <property type="entry name" value="Peptidase_S8_Asp-AS"/>
</dbReference>
<sequence length="1107" mass="124633">MDSDSDISQDEYDTDARSDGQTDAGDDNYDPETNVSELQEHENAVPDHEHHATNQETVEGVREGVEEFFAALRRDFDGSANAEQRLFVEYERYVRPQSKKVQKELVISVRNIIYKMATEKDERVKVPLFIGKLVSSHPSLLRELDDYGCGALFHAIDKGIEWLIEAIVGSDISLGELQKVLGPCNAEDENVRRTNCIHRAIDRGLKPSLTIALIRKASVHTLASQDDSSKTPLHHAVEINRCTHDRLQIIRILIELGDGAFDKRTSEPERFSIYRYHINSASKPRTRDRSGNKPRARKNPIAKGAISREFNMVHPPISHSDRNKGLRRQSPSTTDTGRMLENGSSNGAFKMSEYDTVHVSRSQSFYPLDSSISTDFGSPFDDKRHVRRLNPANGLKSHDDASTHALELAKPTESRKISDTPNTETVSIPSLKETAKEVTKLLKLHYLRTTSHRSRDGSTFGTRSDRTPSTAVEFMYGDCIQSMAKDLWFRYPPNIDKKIDGIDFAKFEQSSFKTLRFDSALLFVDFGKLKLADPQDERSLRQRQFAGSGKWDLVKFFDWLWKKNVRNIVKVEVDDSEDLPHCDEAIIECLKNFELEILKWRKPDLCASAIRYATNHSPNFRELHLDWSGNNAVLRSWSETEGLAEIPSLETIHVWEVKKPLDSDVRVRGYFEDFKDRLNKPRARPQITVHRHLFGETSLQDPTASTISTRNSAKTEGNKVNEHLWLNIMDAFAEGICKLVKPPKSHYQPEGEQPYNYLKDPKLSAELTSDVTVALIDDGVDFIHKAFSDKLGEGKTFESGCSTVPEPYYVSTTGHGSFMANMIGRMCPRVKILVYKIEVLEQEQGVKFRAKSVADLQAVDHAIKRGCDIISMSWTVQQNKNDNSDDIERLRDRLREASTKSSTSGQQEILLFCSAPDKGHSNLEDQYFPFDCAGVPQMFKIGAADPDGSISRWVDSRVDYILPGHEVQMKDCDIDIEEDKIPRTGSSVATALAAGLAALIIHCVRLGVIYNHYEYRGLSPSGPSAGVDLDCYRRIKTYKGMKDAFRRIAKEGTHGSSDKRLGVETFFQGKASRLGGMNSSSLADSDADADKKWAQVADIAIELSPKG</sequence>
<dbReference type="GO" id="GO:0006508">
    <property type="term" value="P:proteolysis"/>
    <property type="evidence" value="ECO:0007669"/>
    <property type="project" value="UniProtKB-KW"/>
</dbReference>
<evidence type="ECO:0000259" key="6">
    <source>
        <dbReference type="Pfam" id="PF00082"/>
    </source>
</evidence>
<dbReference type="Gene3D" id="1.25.40.20">
    <property type="entry name" value="Ankyrin repeat-containing domain"/>
    <property type="match status" value="1"/>
</dbReference>
<gene>
    <name evidence="7" type="ORF">BDV96DRAFT_607204</name>
</gene>
<name>A0A6A5YI65_9PLEO</name>
<dbReference type="InterPro" id="IPR015500">
    <property type="entry name" value="Peptidase_S8_subtilisin-rel"/>
</dbReference>
<organism evidence="7 8">
    <name type="scientific">Lophiotrema nucula</name>
    <dbReference type="NCBI Taxonomy" id="690887"/>
    <lineage>
        <taxon>Eukaryota</taxon>
        <taxon>Fungi</taxon>
        <taxon>Dikarya</taxon>
        <taxon>Ascomycota</taxon>
        <taxon>Pezizomycotina</taxon>
        <taxon>Dothideomycetes</taxon>
        <taxon>Pleosporomycetidae</taxon>
        <taxon>Pleosporales</taxon>
        <taxon>Lophiotremataceae</taxon>
        <taxon>Lophiotrema</taxon>
    </lineage>
</organism>
<dbReference type="InterPro" id="IPR036852">
    <property type="entry name" value="Peptidase_S8/S53_dom_sf"/>
</dbReference>
<proteinExistence type="inferred from homology"/>
<dbReference type="InterPro" id="IPR000209">
    <property type="entry name" value="Peptidase_S8/S53_dom"/>
</dbReference>
<feature type="compositionally biased region" description="Polar residues" evidence="5">
    <location>
        <begin position="329"/>
        <end position="347"/>
    </location>
</feature>
<keyword evidence="8" id="KW-1185">Reference proteome</keyword>
<dbReference type="EMBL" id="ML977360">
    <property type="protein sequence ID" value="KAF2106735.1"/>
    <property type="molecule type" value="Genomic_DNA"/>
</dbReference>
<keyword evidence="4" id="KW-0720">Serine protease</keyword>
<protein>
    <recommendedName>
        <fullName evidence="6">Peptidase S8/S53 domain-containing protein</fullName>
    </recommendedName>
</protein>
<keyword evidence="2" id="KW-0645">Protease</keyword>
<dbReference type="GO" id="GO:0004252">
    <property type="term" value="F:serine-type endopeptidase activity"/>
    <property type="evidence" value="ECO:0007669"/>
    <property type="project" value="InterPro"/>
</dbReference>
<feature type="compositionally biased region" description="Acidic residues" evidence="5">
    <location>
        <begin position="1"/>
        <end position="13"/>
    </location>
</feature>
<dbReference type="InterPro" id="IPR051048">
    <property type="entry name" value="Peptidase_S8/S53_subtilisin"/>
</dbReference>